<dbReference type="Pfam" id="PF00593">
    <property type="entry name" value="TonB_dep_Rec_b-barrel"/>
    <property type="match status" value="1"/>
</dbReference>
<reference evidence="17" key="2">
    <citation type="submission" date="2015-08" db="EMBL/GenBank/DDBJ databases">
        <title>Complete DNA Sequence of Pseudomonas syringae pv. actinidiae, the Causal Agent of Kiwifruit Canker Disease.</title>
        <authorList>
            <person name="Rikkerink E.H.A."/>
            <person name="Fineran P.C."/>
        </authorList>
    </citation>
    <scope>NUCLEOTIDE SEQUENCE</scope>
    <source>
        <strain evidence="17">SkMP5</strain>
    </source>
</reference>
<evidence type="ECO:0000256" key="13">
    <source>
        <dbReference type="SAM" id="SignalP"/>
    </source>
</evidence>
<dbReference type="InterPro" id="IPR000531">
    <property type="entry name" value="Beta-barrel_TonB"/>
</dbReference>
<dbReference type="InterPro" id="IPR039426">
    <property type="entry name" value="TonB-dep_rcpt-like"/>
</dbReference>
<dbReference type="OrthoDB" id="6276154at2"/>
<keyword evidence="5 13" id="KW-0732">Signal</keyword>
<keyword evidence="7 9" id="KW-0472">Membrane</keyword>
<dbReference type="EMBL" id="DF970177">
    <property type="protein sequence ID" value="GAP65781.1"/>
    <property type="molecule type" value="Genomic_DNA"/>
</dbReference>
<dbReference type="SUPFAM" id="SSF56935">
    <property type="entry name" value="Porins"/>
    <property type="match status" value="1"/>
</dbReference>
<sequence>MSNPLIQRSIRHALASRGLGKLPLLVPALAAAAPFAAAAQDAVQPAAKPQSLETIVVTGSRIRRVDLETASPVFSIDRAQIQQSGKVTLGDLVQQIPAISGNANNPQVNNGGGDGASRVSLRGLGDQRTLVLVNGQRVVDGDVNAIPAAMVERVEVLKDGASAVYGSDAIAGVVNFILRSNYQGAEFAANYGVSARGDGARKGYTLAFGQSGDQGSVIGGVGYDHFDAVSASSRDFSKATYNLRHGQKVTSGSFASVSGLIFAPQFANCPNQFGAGTYDPSAPGGNGIPAGYRCYVDPSASGPGDTYNYQATNLILTPQERTHAFMQAKYRLNDDIEAFLDVFHNRTTSESQLAPEPLDFAGEGITLSAGNPNNPFGVPIGGDGSVGDLAIRMFALGNRQLHYTTTSDQAVAGLKGGVGDTSWQWEADLNYGHYSQLGQSYGYLDTAGLVADGSLGDNCVQGSSAKGGCLNIFNQKDPATAALLKLYAANPFYNTLYTMRQAEVSANGELFELPAGAVSLAAGGTYRKEYQHYMVDYIAVADPETGNCKIQSEACSTPNQGGFSVKEAYAELFLPVLKDLPFAKVVNVTIGSRYSDYNLAGNTTNSKLAVEWRPIDDLLLRGTVAAVFRAPNINELYAGAATSFDTYTTPCGPNDAVDPVHGRACVGGGLSRSGDQIQTLISGAIPAGGTLRPEKGKSFDWGFVYDPHWLEGFSANVDLWRIYLTDLIVRPTAQTVVDMCYTNPNSAYCDNITWLGNGAINIVKAPYTNLGRLDTRGVDMGFKYRLPETRYGNFALSLDSTYIAQYDNDQTPGLPGDVVSHVAAHYNSQYGNYARWRALAGVNWNLGAWSAAWNLRYIGPLSVGSADLSQGYSADQKVPGVVLRFGAQVYNNFSVGYDLKAFNSRIDMGVDNAFDKQPPLMYQNNVENANTDVNTYDTLGRYWWGRVTVKF</sequence>
<dbReference type="AlphaFoldDB" id="A0A0K8QM47"/>
<evidence type="ECO:0000256" key="4">
    <source>
        <dbReference type="ARBA" id="ARBA00022692"/>
    </source>
</evidence>
<evidence type="ECO:0000259" key="14">
    <source>
        <dbReference type="Pfam" id="PF00593"/>
    </source>
</evidence>
<evidence type="ECO:0000256" key="7">
    <source>
        <dbReference type="ARBA" id="ARBA00023136"/>
    </source>
</evidence>
<feature type="domain" description="TonB-dependent receptor plug" evidence="15">
    <location>
        <begin position="68"/>
        <end position="173"/>
    </location>
</feature>
<dbReference type="Gene3D" id="2.170.130.10">
    <property type="entry name" value="TonB-dependent receptor, plug domain"/>
    <property type="match status" value="1"/>
</dbReference>
<evidence type="ECO:0000256" key="10">
    <source>
        <dbReference type="PROSITE-ProRule" id="PRU10143"/>
    </source>
</evidence>
<feature type="chain" id="PRO_5007414719" evidence="13">
    <location>
        <begin position="40"/>
        <end position="951"/>
    </location>
</feature>
<dbReference type="EMBL" id="DF952378">
    <property type="protein sequence ID" value="GAN44513.1"/>
    <property type="molecule type" value="Genomic_DNA"/>
</dbReference>
<keyword evidence="8 9" id="KW-0998">Cell outer membrane</keyword>
<feature type="domain" description="TonB-dependent receptor-like beta-barrel" evidence="14">
    <location>
        <begin position="395"/>
        <end position="912"/>
    </location>
</feature>
<evidence type="ECO:0000256" key="2">
    <source>
        <dbReference type="ARBA" id="ARBA00022448"/>
    </source>
</evidence>
<evidence type="ECO:0000313" key="17">
    <source>
        <dbReference type="EMBL" id="GAP65781.1"/>
    </source>
</evidence>
<dbReference type="RefSeq" id="WP_062535864.1">
    <property type="nucleotide sequence ID" value="NZ_DF970177.1"/>
</dbReference>
<comment type="similarity">
    <text evidence="9 11">Belongs to the TonB-dependent receptor family.</text>
</comment>
<evidence type="ECO:0000256" key="6">
    <source>
        <dbReference type="ARBA" id="ARBA00023077"/>
    </source>
</evidence>
<dbReference type="InterPro" id="IPR037066">
    <property type="entry name" value="Plug_dom_sf"/>
</dbReference>
<reference evidence="16" key="1">
    <citation type="submission" date="2015-03" db="EMBL/GenBank/DDBJ databases">
        <title>Draft genome sequence of Mizugakiibacter sediminis skMP5.</title>
        <authorList>
            <person name="Watanabe T."/>
            <person name="Kojima H."/>
            <person name="Fukui M."/>
        </authorList>
    </citation>
    <scope>NUCLEOTIDE SEQUENCE</scope>
    <source>
        <strain evidence="16">SkMP5</strain>
    </source>
</reference>
<dbReference type="InterPro" id="IPR036942">
    <property type="entry name" value="Beta-barrel_TonB_sf"/>
</dbReference>
<feature type="region of interest" description="Disordered" evidence="12">
    <location>
        <begin position="100"/>
        <end position="119"/>
    </location>
</feature>
<dbReference type="PROSITE" id="PS52016">
    <property type="entry name" value="TONB_DEPENDENT_REC_3"/>
    <property type="match status" value="1"/>
</dbReference>
<evidence type="ECO:0000256" key="11">
    <source>
        <dbReference type="RuleBase" id="RU003357"/>
    </source>
</evidence>
<evidence type="ECO:0000313" key="16">
    <source>
        <dbReference type="EMBL" id="GAN44513.1"/>
    </source>
</evidence>
<evidence type="ECO:0000256" key="12">
    <source>
        <dbReference type="SAM" id="MobiDB-lite"/>
    </source>
</evidence>
<dbReference type="PANTHER" id="PTHR47234:SF2">
    <property type="entry name" value="TONB-DEPENDENT RECEPTOR"/>
    <property type="match status" value="1"/>
</dbReference>
<gene>
    <name evidence="16" type="ORF">MBSD_1048</name>
    <name evidence="17" type="ORF">MBSD_n1072</name>
</gene>
<dbReference type="Pfam" id="PF07715">
    <property type="entry name" value="Plug"/>
    <property type="match status" value="1"/>
</dbReference>
<proteinExistence type="inferred from homology"/>
<name>A0A0K8QM47_9GAMM</name>
<dbReference type="HOGENOM" id="CLU_010745_0_0_6"/>
<dbReference type="PROSITE" id="PS00430">
    <property type="entry name" value="TONB_DEPENDENT_REC_1"/>
    <property type="match status" value="1"/>
</dbReference>
<dbReference type="InterPro" id="IPR010916">
    <property type="entry name" value="TonB_box_CS"/>
</dbReference>
<dbReference type="Gene3D" id="2.40.170.20">
    <property type="entry name" value="TonB-dependent receptor, beta-barrel domain"/>
    <property type="match status" value="1"/>
</dbReference>
<evidence type="ECO:0000256" key="1">
    <source>
        <dbReference type="ARBA" id="ARBA00004571"/>
    </source>
</evidence>
<feature type="signal peptide" evidence="13">
    <location>
        <begin position="1"/>
        <end position="39"/>
    </location>
</feature>
<keyword evidence="6 10" id="KW-0798">TonB box</keyword>
<evidence type="ECO:0000259" key="15">
    <source>
        <dbReference type="Pfam" id="PF07715"/>
    </source>
</evidence>
<keyword evidence="18" id="KW-1185">Reference proteome</keyword>
<keyword evidence="2 9" id="KW-0813">Transport</keyword>
<evidence type="ECO:0000256" key="8">
    <source>
        <dbReference type="ARBA" id="ARBA00023237"/>
    </source>
</evidence>
<keyword evidence="4 9" id="KW-0812">Transmembrane</keyword>
<organism evidence="17">
    <name type="scientific">Mizugakiibacter sediminis</name>
    <dbReference type="NCBI Taxonomy" id="1475481"/>
    <lineage>
        <taxon>Bacteria</taxon>
        <taxon>Pseudomonadati</taxon>
        <taxon>Pseudomonadota</taxon>
        <taxon>Gammaproteobacteria</taxon>
        <taxon>Lysobacterales</taxon>
        <taxon>Rhodanobacteraceae</taxon>
        <taxon>Mizugakiibacter</taxon>
    </lineage>
</organism>
<accession>A0A0K8QM47</accession>
<feature type="short sequence motif" description="TonB box" evidence="10">
    <location>
        <begin position="54"/>
        <end position="60"/>
    </location>
</feature>
<dbReference type="InterPro" id="IPR012910">
    <property type="entry name" value="Plug_dom"/>
</dbReference>
<evidence type="ECO:0000256" key="9">
    <source>
        <dbReference type="PROSITE-ProRule" id="PRU01360"/>
    </source>
</evidence>
<protein>
    <submittedName>
        <fullName evidence="17">Putative hemoglobin and hemoglobin-haptoglobin-binding protein 2</fullName>
    </submittedName>
    <submittedName>
        <fullName evidence="16">TonB-denpendent receptor</fullName>
    </submittedName>
</protein>
<dbReference type="Proteomes" id="UP000253740">
    <property type="component" value="Unassembled WGS sequence"/>
</dbReference>
<dbReference type="GO" id="GO:0009279">
    <property type="term" value="C:cell outer membrane"/>
    <property type="evidence" value="ECO:0007669"/>
    <property type="project" value="UniProtKB-SubCell"/>
</dbReference>
<dbReference type="STRING" id="1475481.GCA_000953855_01092"/>
<evidence type="ECO:0000256" key="3">
    <source>
        <dbReference type="ARBA" id="ARBA00022452"/>
    </source>
</evidence>
<evidence type="ECO:0000313" key="18">
    <source>
        <dbReference type="Proteomes" id="UP000253740"/>
    </source>
</evidence>
<evidence type="ECO:0000256" key="5">
    <source>
        <dbReference type="ARBA" id="ARBA00022729"/>
    </source>
</evidence>
<keyword evidence="3 9" id="KW-1134">Transmembrane beta strand</keyword>
<comment type="subcellular location">
    <subcellularLocation>
        <location evidence="1 9">Cell outer membrane</location>
        <topology evidence="1 9">Multi-pass membrane protein</topology>
    </subcellularLocation>
</comment>
<dbReference type="PANTHER" id="PTHR47234">
    <property type="match status" value="1"/>
</dbReference>
<keyword evidence="16" id="KW-0675">Receptor</keyword>